<dbReference type="CDD" id="cd06352">
    <property type="entry name" value="PBP1_NPR_GC-like"/>
    <property type="match status" value="2"/>
</dbReference>
<dbReference type="PROSITE" id="PS00452">
    <property type="entry name" value="GUANYLATE_CYCLASE_1"/>
    <property type="match status" value="2"/>
</dbReference>
<feature type="signal peptide" evidence="18">
    <location>
        <begin position="1"/>
        <end position="18"/>
    </location>
</feature>
<dbReference type="InterPro" id="IPR001170">
    <property type="entry name" value="ANPR/GUC"/>
</dbReference>
<dbReference type="GO" id="GO:0005886">
    <property type="term" value="C:plasma membrane"/>
    <property type="evidence" value="ECO:0007669"/>
    <property type="project" value="TreeGrafter"/>
</dbReference>
<comment type="catalytic activity">
    <reaction evidence="1 15">
        <text>GTP = 3',5'-cyclic GMP + diphosphate</text>
        <dbReference type="Rhea" id="RHEA:13665"/>
        <dbReference type="ChEBI" id="CHEBI:33019"/>
        <dbReference type="ChEBI" id="CHEBI:37565"/>
        <dbReference type="ChEBI" id="CHEBI:57746"/>
        <dbReference type="EC" id="4.6.1.2"/>
    </reaction>
</comment>
<dbReference type="GO" id="GO:0004672">
    <property type="term" value="F:protein kinase activity"/>
    <property type="evidence" value="ECO:0007669"/>
    <property type="project" value="InterPro"/>
</dbReference>
<evidence type="ECO:0000313" key="22">
    <source>
        <dbReference type="Proteomes" id="UP001331761"/>
    </source>
</evidence>
<dbReference type="GO" id="GO:0004383">
    <property type="term" value="F:guanylate cyclase activity"/>
    <property type="evidence" value="ECO:0007669"/>
    <property type="project" value="UniProtKB-EC"/>
</dbReference>
<keyword evidence="10" id="KW-0675">Receptor</keyword>
<feature type="chain" id="PRO_5042841813" description="Guanylate cyclase" evidence="18">
    <location>
        <begin position="19"/>
        <end position="2223"/>
    </location>
</feature>
<dbReference type="Gene3D" id="1.10.510.10">
    <property type="entry name" value="Transferase(Phosphotransferase) domain 1"/>
    <property type="match status" value="2"/>
</dbReference>
<dbReference type="InterPro" id="IPR050401">
    <property type="entry name" value="Cyclic_nucleotide_synthase"/>
</dbReference>
<dbReference type="PRINTS" id="PR00255">
    <property type="entry name" value="NATPEPTIDER"/>
</dbReference>
<dbReference type="GO" id="GO:0007635">
    <property type="term" value="P:chemosensory behavior"/>
    <property type="evidence" value="ECO:0007669"/>
    <property type="project" value="UniProtKB-ARBA"/>
</dbReference>
<evidence type="ECO:0000256" key="15">
    <source>
        <dbReference type="RuleBase" id="RU003431"/>
    </source>
</evidence>
<dbReference type="Pfam" id="PF01094">
    <property type="entry name" value="ANF_receptor"/>
    <property type="match status" value="2"/>
</dbReference>
<feature type="region of interest" description="Disordered" evidence="16">
    <location>
        <begin position="511"/>
        <end position="536"/>
    </location>
</feature>
<sequence>MIIQILLILFCSYESILTQQKRTITVGIAAVENVLPTFMGFSQSGGAIGLALDRMRSEGIVDGFDFKFLVNYTECSPVTAVGVVLEYMVRQNADVIIGPPCPAPAKMTGYLSTYYQKIMLGWGFLIDYIFSDTQRFKYLTKVMPDSIQMMYAMLEMFKMFEWNRVAIYYTPNEVQFCDTMIDDVVTAFSDSSSYLVDIVQKVSWDGQDNGYLTDQLLRTQRSARIVVICLDTAQSRRKFMKKVATMDMISEEYVYVMIGLRGFGFGQAARGIGEREYKISQSFLLNTVDNNADDVSPDIVKDFQAKVVQRVREDPLYCKTPACLSNDGKQMATWARYLHDVFYLYGLSLNESLTLDPVGGQSNATTLTQSMERSFLGLTGLVAINSNGTRIPLFSAYVLDPNFNQMTAINFTYLNGKASMTKGYTNEAETMWATRGGKRPLARPKCGYLGTDCPKPFWEQYGVYVIVGAALLGVLLISTVAFIIYVMRMREEEREQQRLLWQIPYMKLRKPTTSREMQQQSKRSLQSGKSSVMTGDSKLSESNFGDYEIYLLDNDTVLTTKFSLTRLTEEDCLRFPQMRKLDHDNVNRFIGLSIDGAEYVAIWRMCSRGTLQELILKGSLWLDPFFMLCIMRDIAEGLRFLHNSFIGCHGRLRSECCLVTDSWQVKISDYGLGSLREDDGLKKKRLLWLAPEHLRTPETSARMSKEGDIYSFAIIASEVVTRKAAWNLQERKEGTDELLYMLKKGGHTPPRPDLNTDGEINVAVLHLIRDCWREKPDDRPNADTLCNNLKLMMPDKKSNLMDHMFNMLEDYTTTLELDVEERTKQLQEEKKKADLLLGRMLPRQVADRLKSGQTVEPEGFDSVTVFFSDVVKFTQLAAKCTAFQIVNLLNDLYNGFDSIIEEHSVYKVESIGDGYLCVSGLPVRNGYAHIKEISELSLSFMKFVDEFRISHLPKERVQLRIGVNSGPCVAGVVGLSMPRYCLFGDTVNTSSRMESNGKPGLTHLSKEAHDLLMKEYHADYETQLRGEVLIKGKGVMETFWLIGRKNTFSRAHPPGQRVEESRSNVQQNAPLRIEAAESDCRLTNTYQPRMIPLILFCLYVPTIPQQQQKKTITVGIAAVENVLPSFMGFSLSGGAIGLALDRMRAEGIMYGFDFRFVVNYTECDSVAAVGVALEFMVRQNVDLIIGPPCPPPAEMTGYLSTYYKKTMLGWGFLIDYIFSDTKRFKYLTKVMPDSIQMMYSMSQMFMMFEWNRVAIYYTPNEVRYCDTIIDDAITAFSDDSFYVIDVVQKVAWDGQDTDYFTDQLLRTKRSARIILMCMDTAQNRRQFMKKVSSMDMISEEYVYVLVAMRGFGFGQATRGISERNTAAPIDTLSNGLTPFWEDLDNNHADDAIVKEAAKRMLSVDINGDDVDPAALKEFQSKVVARVRGDPLYCNTQACLSNDGKAMATWARHLHDVFYLYGLSLNQSLTLDPIGGQSNASTLSQSMERSFVGLTGLVTINSNGTRIPLFSAYVLDSNFNQITAINFTTIEGRTIMTKGYTNEAQTLWATRGGQRPLVRPKCGYTGTDCPKPFWEQYGIYIVVGAALIGVLLIAGGIFIVYVMRIRKEEREQQRLLWQIPYMKLRKPPNSRELQQQSKRSLQSGKASVMTGDSKLTESNFGEYEIYFLENDAVLTTKYSISGLTEEDNSRFPQMRKLDHDNVNRFIGLSIDGAEYVAIWRMCSRGTLQELILKGSLWFDPFFMLCIMRDVAEGLRFLHNSFIGCHGRLRSECCLVTDSWQVKISDYGLGSLREDDGLKKKRLLWLAPEHLRSPDTSSKASKEGDIYSFAIIASEVITRKPAWNLHERKERTDELLYMLKKGGATPPRPDLNTDGEVNAAALHLIRDCWSEKPADRPTGDTLCKILKTMMPNKKSNLMDHMFNMLEDYTTTLELDVEERTKQLQEEKKKADILLGRMLPRQVADRLKMGQTVEPEGFDSVTVFFSDVVKFTQLAAKCTAFQIVNLLNDLYNGFDSIIEEHSVYKVESIGDGYLCVSGLPMRNGYAHIKEISELSLSFMRFVDEFRISHLPKERVQLRIGINSGPCVAGVVGLSMPRYCLFGDTVNTSSRMESNGKPGHIHLSKVAHDLLVKEYRTDYETQPRGEVIIKGKGVMETFWLIGRKYAFSTAPPAFDASIKPKTAEGSEQRNLPSRGVTADKTPPMTPNVGSTNAMYRDYLRSNTLDSS</sequence>
<feature type="region of interest" description="Disordered" evidence="16">
    <location>
        <begin position="2177"/>
        <end position="2207"/>
    </location>
</feature>
<evidence type="ECO:0000256" key="8">
    <source>
        <dbReference type="ARBA" id="ARBA00023134"/>
    </source>
</evidence>
<evidence type="ECO:0000256" key="6">
    <source>
        <dbReference type="ARBA" id="ARBA00022741"/>
    </source>
</evidence>
<dbReference type="InterPro" id="IPR011009">
    <property type="entry name" value="Kinase-like_dom_sf"/>
</dbReference>
<reference evidence="21 22" key="1">
    <citation type="submission" date="2019-10" db="EMBL/GenBank/DDBJ databases">
        <title>Assembly and Annotation for the nematode Trichostrongylus colubriformis.</title>
        <authorList>
            <person name="Martin J."/>
        </authorList>
    </citation>
    <scope>NUCLEOTIDE SEQUENCE [LARGE SCALE GENOMIC DNA]</scope>
    <source>
        <strain evidence="21">G859</strain>
        <tissue evidence="21">Whole worm</tissue>
    </source>
</reference>
<keyword evidence="22" id="KW-1185">Reference proteome</keyword>
<proteinExistence type="inferred from homology"/>
<keyword evidence="11" id="KW-0325">Glycoprotein</keyword>
<dbReference type="GO" id="GO:0005525">
    <property type="term" value="F:GTP binding"/>
    <property type="evidence" value="ECO:0007669"/>
    <property type="project" value="UniProtKB-KW"/>
</dbReference>
<dbReference type="GO" id="GO:0005524">
    <property type="term" value="F:ATP binding"/>
    <property type="evidence" value="ECO:0007669"/>
    <property type="project" value="InterPro"/>
</dbReference>
<comment type="caution">
    <text evidence="21">The sequence shown here is derived from an EMBL/GenBank/DDBJ whole genome shotgun (WGS) entry which is preliminary data.</text>
</comment>
<dbReference type="GO" id="GO:0004016">
    <property type="term" value="F:adenylate cyclase activity"/>
    <property type="evidence" value="ECO:0007669"/>
    <property type="project" value="TreeGrafter"/>
</dbReference>
<keyword evidence="7 17" id="KW-1133">Transmembrane helix</keyword>
<evidence type="ECO:0000256" key="16">
    <source>
        <dbReference type="SAM" id="MobiDB-lite"/>
    </source>
</evidence>
<dbReference type="Gene3D" id="3.30.70.1230">
    <property type="entry name" value="Nucleotide cyclase"/>
    <property type="match status" value="2"/>
</dbReference>
<evidence type="ECO:0000256" key="4">
    <source>
        <dbReference type="ARBA" id="ARBA00022692"/>
    </source>
</evidence>
<dbReference type="Gene3D" id="3.40.50.2300">
    <property type="match status" value="4"/>
</dbReference>
<dbReference type="InterPro" id="IPR001054">
    <property type="entry name" value="A/G_cyclase"/>
</dbReference>
<evidence type="ECO:0000259" key="20">
    <source>
        <dbReference type="PROSITE" id="PS50125"/>
    </source>
</evidence>
<evidence type="ECO:0000256" key="13">
    <source>
        <dbReference type="ARBA" id="ARBA00023293"/>
    </source>
</evidence>
<evidence type="ECO:0000256" key="10">
    <source>
        <dbReference type="ARBA" id="ARBA00023170"/>
    </source>
</evidence>
<dbReference type="CDD" id="cd07302">
    <property type="entry name" value="CHD"/>
    <property type="match status" value="2"/>
</dbReference>
<feature type="domain" description="Guanylate cyclase" evidence="20">
    <location>
        <begin position="864"/>
        <end position="994"/>
    </location>
</feature>
<feature type="domain" description="Guanylate cyclase" evidence="20">
    <location>
        <begin position="1979"/>
        <end position="2109"/>
    </location>
</feature>
<keyword evidence="8" id="KW-0342">GTP-binding</keyword>
<evidence type="ECO:0000256" key="5">
    <source>
        <dbReference type="ARBA" id="ARBA00022729"/>
    </source>
</evidence>
<evidence type="ECO:0000256" key="1">
    <source>
        <dbReference type="ARBA" id="ARBA00001436"/>
    </source>
</evidence>
<dbReference type="EC" id="4.6.1.2" evidence="3 15"/>
<keyword evidence="5 18" id="KW-0732">Signal</keyword>
<gene>
    <name evidence="21" type="ORF">GCK32_000540</name>
</gene>
<keyword evidence="13 15" id="KW-0141">cGMP biosynthesis</keyword>
<keyword evidence="9 17" id="KW-0472">Membrane</keyword>
<evidence type="ECO:0000256" key="3">
    <source>
        <dbReference type="ARBA" id="ARBA00012202"/>
    </source>
</evidence>
<dbReference type="InterPro" id="IPR000719">
    <property type="entry name" value="Prot_kinase_dom"/>
</dbReference>
<feature type="transmembrane region" description="Helical" evidence="17">
    <location>
        <begin position="461"/>
        <end position="487"/>
    </location>
</feature>
<feature type="transmembrane region" description="Helical" evidence="17">
    <location>
        <begin position="614"/>
        <end position="635"/>
    </location>
</feature>
<dbReference type="SUPFAM" id="SSF53822">
    <property type="entry name" value="Periplasmic binding protein-like I"/>
    <property type="match status" value="2"/>
</dbReference>
<feature type="domain" description="Protein kinase" evidence="19">
    <location>
        <begin position="461"/>
        <end position="791"/>
    </location>
</feature>
<evidence type="ECO:0000256" key="11">
    <source>
        <dbReference type="ARBA" id="ARBA00023180"/>
    </source>
</evidence>
<feature type="domain" description="Protein kinase" evidence="19">
    <location>
        <begin position="1576"/>
        <end position="1921"/>
    </location>
</feature>
<name>A0AAN8FPI0_TRICO</name>
<evidence type="ECO:0000256" key="18">
    <source>
        <dbReference type="SAM" id="SignalP"/>
    </source>
</evidence>
<evidence type="ECO:0000256" key="14">
    <source>
        <dbReference type="RuleBase" id="RU000405"/>
    </source>
</evidence>
<protein>
    <recommendedName>
        <fullName evidence="3 15">Guanylate cyclase</fullName>
        <ecNumber evidence="3 15">4.6.1.2</ecNumber>
    </recommendedName>
</protein>
<feature type="transmembrane region" description="Helical" evidence="17">
    <location>
        <begin position="1576"/>
        <end position="1602"/>
    </location>
</feature>
<dbReference type="PROSITE" id="PS50125">
    <property type="entry name" value="GUANYLATE_CYCLASE_2"/>
    <property type="match status" value="2"/>
</dbReference>
<dbReference type="InterPro" id="IPR001828">
    <property type="entry name" value="ANF_lig-bd_rcpt"/>
</dbReference>
<accession>A0AAN8FPI0</accession>
<dbReference type="InterPro" id="IPR028082">
    <property type="entry name" value="Peripla_BP_I"/>
</dbReference>
<dbReference type="SUPFAM" id="SSF56112">
    <property type="entry name" value="Protein kinase-like (PK-like)"/>
    <property type="match status" value="2"/>
</dbReference>
<evidence type="ECO:0000256" key="2">
    <source>
        <dbReference type="ARBA" id="ARBA00004479"/>
    </source>
</evidence>
<feature type="compositionally biased region" description="Polar residues" evidence="16">
    <location>
        <begin position="514"/>
        <end position="534"/>
    </location>
</feature>
<dbReference type="PANTHER" id="PTHR11920">
    <property type="entry name" value="GUANYLYL CYCLASE"/>
    <property type="match status" value="1"/>
</dbReference>
<keyword evidence="12 14" id="KW-0456">Lyase</keyword>
<dbReference type="InterPro" id="IPR018297">
    <property type="entry name" value="A/G_cyclase_CS"/>
</dbReference>
<dbReference type="PROSITE" id="PS50011">
    <property type="entry name" value="PROTEIN_KINASE_DOM"/>
    <property type="match status" value="2"/>
</dbReference>
<dbReference type="Pfam" id="PF00211">
    <property type="entry name" value="Guanylate_cyc"/>
    <property type="match status" value="2"/>
</dbReference>
<evidence type="ECO:0000259" key="19">
    <source>
        <dbReference type="PROSITE" id="PS50011"/>
    </source>
</evidence>
<dbReference type="GO" id="GO:0007168">
    <property type="term" value="P:receptor guanylyl cyclase signaling pathway"/>
    <property type="evidence" value="ECO:0007669"/>
    <property type="project" value="TreeGrafter"/>
</dbReference>
<dbReference type="SMART" id="SM00044">
    <property type="entry name" value="CYCc"/>
    <property type="match status" value="2"/>
</dbReference>
<dbReference type="GO" id="GO:0035556">
    <property type="term" value="P:intracellular signal transduction"/>
    <property type="evidence" value="ECO:0007669"/>
    <property type="project" value="InterPro"/>
</dbReference>
<dbReference type="Pfam" id="PF07714">
    <property type="entry name" value="PK_Tyr_Ser-Thr"/>
    <property type="match status" value="2"/>
</dbReference>
<organism evidence="21 22">
    <name type="scientific">Trichostrongylus colubriformis</name>
    <name type="common">Black scour worm</name>
    <dbReference type="NCBI Taxonomy" id="6319"/>
    <lineage>
        <taxon>Eukaryota</taxon>
        <taxon>Metazoa</taxon>
        <taxon>Ecdysozoa</taxon>
        <taxon>Nematoda</taxon>
        <taxon>Chromadorea</taxon>
        <taxon>Rhabditida</taxon>
        <taxon>Rhabditina</taxon>
        <taxon>Rhabditomorpha</taxon>
        <taxon>Strongyloidea</taxon>
        <taxon>Trichostrongylidae</taxon>
        <taxon>Trichostrongylus</taxon>
    </lineage>
</organism>
<evidence type="ECO:0000256" key="17">
    <source>
        <dbReference type="SAM" id="Phobius"/>
    </source>
</evidence>
<dbReference type="PANTHER" id="PTHR11920:SF71">
    <property type="entry name" value="RECEPTOR-TYPE GUANYLATE CYCLASE GCY-19"/>
    <property type="match status" value="1"/>
</dbReference>
<dbReference type="InterPro" id="IPR029787">
    <property type="entry name" value="Nucleotide_cyclase"/>
</dbReference>
<dbReference type="GO" id="GO:0006935">
    <property type="term" value="P:chemotaxis"/>
    <property type="evidence" value="ECO:0007669"/>
    <property type="project" value="UniProtKB-ARBA"/>
</dbReference>
<evidence type="ECO:0000313" key="21">
    <source>
        <dbReference type="EMBL" id="KAK5973888.1"/>
    </source>
</evidence>
<dbReference type="GO" id="GO:0001653">
    <property type="term" value="F:peptide receptor activity"/>
    <property type="evidence" value="ECO:0007669"/>
    <property type="project" value="TreeGrafter"/>
</dbReference>
<dbReference type="FunFam" id="3.30.70.1230:FF:000023">
    <property type="entry name" value="Guanylate cyclase"/>
    <property type="match status" value="2"/>
</dbReference>
<comment type="similarity">
    <text evidence="14">Belongs to the adenylyl cyclase class-4/guanylyl cyclase family.</text>
</comment>
<evidence type="ECO:0000256" key="7">
    <source>
        <dbReference type="ARBA" id="ARBA00022989"/>
    </source>
</evidence>
<feature type="region of interest" description="Disordered" evidence="16">
    <location>
        <begin position="1626"/>
        <end position="1647"/>
    </location>
</feature>
<keyword evidence="4 17" id="KW-0812">Transmembrane</keyword>
<feature type="compositionally biased region" description="Polar residues" evidence="16">
    <location>
        <begin position="1630"/>
        <end position="1644"/>
    </location>
</feature>
<evidence type="ECO:0000256" key="12">
    <source>
        <dbReference type="ARBA" id="ARBA00023239"/>
    </source>
</evidence>
<comment type="subcellular location">
    <subcellularLocation>
        <location evidence="2">Membrane</location>
        <topology evidence="2">Single-pass type I membrane protein</topology>
    </subcellularLocation>
</comment>
<keyword evidence="6" id="KW-0547">Nucleotide-binding</keyword>
<dbReference type="EMBL" id="WIXE01014931">
    <property type="protein sequence ID" value="KAK5973888.1"/>
    <property type="molecule type" value="Genomic_DNA"/>
</dbReference>
<dbReference type="InterPro" id="IPR001245">
    <property type="entry name" value="Ser-Thr/Tyr_kinase_cat_dom"/>
</dbReference>
<dbReference type="Proteomes" id="UP001331761">
    <property type="component" value="Unassembled WGS sequence"/>
</dbReference>
<dbReference type="SUPFAM" id="SSF55073">
    <property type="entry name" value="Nucleotide cyclase"/>
    <property type="match status" value="2"/>
</dbReference>
<evidence type="ECO:0000256" key="9">
    <source>
        <dbReference type="ARBA" id="ARBA00023136"/>
    </source>
</evidence>